<feature type="domain" description="Midasin AAA lid" evidence="4">
    <location>
        <begin position="72"/>
        <end position="149"/>
    </location>
</feature>
<dbReference type="Proteomes" id="UP000095280">
    <property type="component" value="Unplaced"/>
</dbReference>
<proteinExistence type="predicted"/>
<dbReference type="InterPro" id="IPR011704">
    <property type="entry name" value="ATPase_dyneun-rel_AAA"/>
</dbReference>
<keyword evidence="5" id="KW-1185">Reference proteome</keyword>
<name>A0A1I8FCL4_9PLAT</name>
<keyword evidence="1" id="KW-0547">Nucleotide-binding</keyword>
<dbReference type="SUPFAM" id="SSF52540">
    <property type="entry name" value="P-loop containing nucleoside triphosphate hydrolases"/>
    <property type="match status" value="2"/>
</dbReference>
<dbReference type="Pfam" id="PF07728">
    <property type="entry name" value="AAA_5"/>
    <property type="match status" value="2"/>
</dbReference>
<protein>
    <submittedName>
        <fullName evidence="6">Midasin</fullName>
    </submittedName>
</protein>
<dbReference type="GO" id="GO:0005634">
    <property type="term" value="C:nucleus"/>
    <property type="evidence" value="ECO:0007669"/>
    <property type="project" value="TreeGrafter"/>
</dbReference>
<dbReference type="GO" id="GO:0000027">
    <property type="term" value="P:ribosomal large subunit assembly"/>
    <property type="evidence" value="ECO:0007669"/>
    <property type="project" value="TreeGrafter"/>
</dbReference>
<dbReference type="GO" id="GO:0000055">
    <property type="term" value="P:ribosomal large subunit export from nucleus"/>
    <property type="evidence" value="ECO:0007669"/>
    <property type="project" value="TreeGrafter"/>
</dbReference>
<evidence type="ECO:0000256" key="1">
    <source>
        <dbReference type="ARBA" id="ARBA00022741"/>
    </source>
</evidence>
<dbReference type="GO" id="GO:0030687">
    <property type="term" value="C:preribosome, large subunit precursor"/>
    <property type="evidence" value="ECO:0007669"/>
    <property type="project" value="TreeGrafter"/>
</dbReference>
<evidence type="ECO:0000259" key="4">
    <source>
        <dbReference type="Pfam" id="PF17865"/>
    </source>
</evidence>
<keyword evidence="2" id="KW-0067">ATP-binding</keyword>
<accession>A0A1I8FCL4</accession>
<dbReference type="AlphaFoldDB" id="A0A1I8FCL4"/>
<organism evidence="5 6">
    <name type="scientific">Macrostomum lignano</name>
    <dbReference type="NCBI Taxonomy" id="282301"/>
    <lineage>
        <taxon>Eukaryota</taxon>
        <taxon>Metazoa</taxon>
        <taxon>Spiralia</taxon>
        <taxon>Lophotrochozoa</taxon>
        <taxon>Platyhelminthes</taxon>
        <taxon>Rhabditophora</taxon>
        <taxon>Macrostomorpha</taxon>
        <taxon>Macrostomida</taxon>
        <taxon>Macrostomidae</taxon>
        <taxon>Macrostomum</taxon>
    </lineage>
</organism>
<evidence type="ECO:0000313" key="6">
    <source>
        <dbReference type="WBParaSite" id="maker-unitig_28611-snap-gene-0.1-mRNA-1"/>
    </source>
</evidence>
<feature type="domain" description="ATPase dynein-related AAA" evidence="3">
    <location>
        <begin position="455"/>
        <end position="599"/>
    </location>
</feature>
<dbReference type="GO" id="GO:0016887">
    <property type="term" value="F:ATP hydrolysis activity"/>
    <property type="evidence" value="ECO:0007669"/>
    <property type="project" value="InterPro"/>
</dbReference>
<evidence type="ECO:0000259" key="3">
    <source>
        <dbReference type="Pfam" id="PF07728"/>
    </source>
</evidence>
<dbReference type="WBParaSite" id="maker-unitig_28611-snap-gene-0.1-mRNA-1">
    <property type="protein sequence ID" value="maker-unitig_28611-snap-gene-0.1-mRNA-1"/>
    <property type="gene ID" value="maker-unitig_28611-snap-gene-0.1"/>
</dbReference>
<reference evidence="6" key="1">
    <citation type="submission" date="2016-11" db="UniProtKB">
        <authorList>
            <consortium name="WormBaseParasite"/>
        </authorList>
    </citation>
    <scope>IDENTIFICATION</scope>
</reference>
<evidence type="ECO:0000256" key="2">
    <source>
        <dbReference type="ARBA" id="ARBA00022840"/>
    </source>
</evidence>
<feature type="domain" description="ATPase dynein-related AAA" evidence="3">
    <location>
        <begin position="233"/>
        <end position="302"/>
    </location>
</feature>
<dbReference type="Pfam" id="PF17865">
    <property type="entry name" value="AAA_lid_5"/>
    <property type="match status" value="1"/>
</dbReference>
<dbReference type="PANTHER" id="PTHR48103:SF2">
    <property type="entry name" value="MIDASIN"/>
    <property type="match status" value="1"/>
</dbReference>
<evidence type="ECO:0000313" key="5">
    <source>
        <dbReference type="Proteomes" id="UP000095280"/>
    </source>
</evidence>
<dbReference type="GO" id="GO:0005524">
    <property type="term" value="F:ATP binding"/>
    <property type="evidence" value="ECO:0007669"/>
    <property type="project" value="UniProtKB-KW"/>
</dbReference>
<dbReference type="Gene3D" id="3.40.50.300">
    <property type="entry name" value="P-loop containing nucleotide triphosphate hydrolases"/>
    <property type="match status" value="2"/>
</dbReference>
<dbReference type="PANTHER" id="PTHR48103">
    <property type="entry name" value="MIDASIN-RELATED"/>
    <property type="match status" value="1"/>
</dbReference>
<sequence>MERPLASALRAREPTRQLRSASRRCLSRGHPLRHWVLLTRSSGHARDAGVPVRVFRNRFTELGICRTDDDTDLAHLVSHYLAASQSARQVAGIVRFYRRVRLAADSTLCDGFRPASALSLRKPLRALREARRDAYRNAPDRCYEGFCFRLLGPAGKRLLWPRRPGHDDAGTQTAPVATSWLRTIGSARPFAASHSARYVLTALYQKRISVCLARIVSAGSLPVLIQGETSRARSCKRWPRGSWIVLDELNLAASDVLEALNRVLDDNRHNRAHPHFMLFATQNPPGLYGGRKRLSRALRNRFVELHFSTIPRPELELILQRRCDLPFCEAQADGIFQGKDGFVTLRDLFDGLSGIGCLLCQTLFDWDQFLAEQGLPAPSRSGPRSNDAADVQSVLESVFRRRLSESETTVALLWLMMLMLVMMKASHQQLALDSRIAPAVRAALATVRNSASRALLIGPKALARLRVCQAWLKCGRQDLLTLNCHMNTEAADFLGSLSLSGSGGLTPRRSNNRSRPGDAPRRRLLVDEISLADDSVLERLNSVLEPERELVLAERSRTGDGGNTVEVLKALPEFRLVATMTLAAISAKKELSPALRNRFTEIGLAHLAKPMADLLTEAAKAAPTDDGRLTVSARTALVWVAFVRSVGQADRLPAELAFLHGYQMTCLDPLGTPLTKSVTTRLLSEAVAQLRSCCSSAGLYTANRLRLKLSDRLLSQPSLAPRIPADAGLQPVGAHPQRQIVVDYCEPFNCPAAGLVLPGRLARSRHKDQPSGSALAKASGHRLSSINLSTPRAHRVADLFGQRLPKEVIRFAGHSGRLLRVSAAGPIGRGRTRIFARQNSGREGAVGKCLRGSFVNQVVQVP</sequence>
<dbReference type="InterPro" id="IPR041190">
    <property type="entry name" value="Midasin_AAA_lid_5"/>
</dbReference>
<dbReference type="InterPro" id="IPR027417">
    <property type="entry name" value="P-loop_NTPase"/>
</dbReference>